<keyword evidence="7" id="KW-0972">Capsule biogenesis/degradation</keyword>
<comment type="pathway">
    <text evidence="2">Capsule biogenesis; capsule polysaccharide biosynthesis.</text>
</comment>
<dbReference type="Proteomes" id="UP000674938">
    <property type="component" value="Unassembled WGS sequence"/>
</dbReference>
<feature type="transmembrane region" description="Helical" evidence="12">
    <location>
        <begin position="177"/>
        <end position="197"/>
    </location>
</feature>
<organism evidence="14 15">
    <name type="scientific">Vagococcus allomyrinae</name>
    <dbReference type="NCBI Taxonomy" id="2794353"/>
    <lineage>
        <taxon>Bacteria</taxon>
        <taxon>Bacillati</taxon>
        <taxon>Bacillota</taxon>
        <taxon>Bacilli</taxon>
        <taxon>Lactobacillales</taxon>
        <taxon>Enterococcaceae</taxon>
        <taxon>Vagococcus</taxon>
    </lineage>
</organism>
<comment type="similarity">
    <text evidence="3">Belongs to the CpsC/CapA family.</text>
</comment>
<keyword evidence="9 12" id="KW-0472">Membrane</keyword>
<evidence type="ECO:0000256" key="1">
    <source>
        <dbReference type="ARBA" id="ARBA00004651"/>
    </source>
</evidence>
<dbReference type="PANTHER" id="PTHR32309:SF13">
    <property type="entry name" value="FERRIC ENTEROBACTIN TRANSPORT PROTEIN FEPE"/>
    <property type="match status" value="1"/>
</dbReference>
<evidence type="ECO:0000256" key="8">
    <source>
        <dbReference type="ARBA" id="ARBA00022989"/>
    </source>
</evidence>
<sequence>MQNTHGFELFFSFIKRYIVIIISLALLGGIIAGAVTFYLLTPKYSSRAQVLIALPEKNDISVQIEEVNVNLQMVETYKSLILGDLVLEQTQAKLANEQQVQLTAKELLKSLRISQDENSMLLNITATYTKPQIAEQIATATTEVFQEISKEVIHSNEIIIISKAKANNIPIFPNNPLNILIGLILGFMFSIGCVFFHHKWQKNEADKSSNTLRYNYRVLKMLDS</sequence>
<evidence type="ECO:0000256" key="12">
    <source>
        <dbReference type="SAM" id="Phobius"/>
    </source>
</evidence>
<evidence type="ECO:0000256" key="11">
    <source>
        <dbReference type="ARBA" id="ARBA00045736"/>
    </source>
</evidence>
<dbReference type="GO" id="GO:0005886">
    <property type="term" value="C:plasma membrane"/>
    <property type="evidence" value="ECO:0007669"/>
    <property type="project" value="UniProtKB-SubCell"/>
</dbReference>
<evidence type="ECO:0000256" key="10">
    <source>
        <dbReference type="ARBA" id="ARBA00023169"/>
    </source>
</evidence>
<dbReference type="PANTHER" id="PTHR32309">
    <property type="entry name" value="TYROSINE-PROTEIN KINASE"/>
    <property type="match status" value="1"/>
</dbReference>
<evidence type="ECO:0000256" key="5">
    <source>
        <dbReference type="ARBA" id="ARBA00022475"/>
    </source>
</evidence>
<keyword evidence="8 12" id="KW-1133">Transmembrane helix</keyword>
<evidence type="ECO:0000256" key="4">
    <source>
        <dbReference type="ARBA" id="ARBA00020739"/>
    </source>
</evidence>
<keyword evidence="6 12" id="KW-0812">Transmembrane</keyword>
<protein>
    <recommendedName>
        <fullName evidence="4">Capsular polysaccharide biosynthesis protein CpsC</fullName>
    </recommendedName>
</protein>
<dbReference type="GO" id="GO:0004713">
    <property type="term" value="F:protein tyrosine kinase activity"/>
    <property type="evidence" value="ECO:0007669"/>
    <property type="project" value="TreeGrafter"/>
</dbReference>
<evidence type="ECO:0000313" key="14">
    <source>
        <dbReference type="EMBL" id="MBP1044217.1"/>
    </source>
</evidence>
<dbReference type="Pfam" id="PF02706">
    <property type="entry name" value="Wzz"/>
    <property type="match status" value="1"/>
</dbReference>
<keyword evidence="14" id="KW-0418">Kinase</keyword>
<comment type="subcellular location">
    <subcellularLocation>
        <location evidence="1">Cell membrane</location>
        <topology evidence="1">Multi-pass membrane protein</topology>
    </subcellularLocation>
</comment>
<dbReference type="EMBL" id="JAEEGA010000023">
    <property type="protein sequence ID" value="MBP1044217.1"/>
    <property type="molecule type" value="Genomic_DNA"/>
</dbReference>
<evidence type="ECO:0000256" key="3">
    <source>
        <dbReference type="ARBA" id="ARBA00006683"/>
    </source>
</evidence>
<keyword evidence="15" id="KW-1185">Reference proteome</keyword>
<feature type="transmembrane region" description="Helical" evidence="12">
    <location>
        <begin position="17"/>
        <end position="40"/>
    </location>
</feature>
<dbReference type="InterPro" id="IPR050445">
    <property type="entry name" value="Bact_polysacc_biosynth/exp"/>
</dbReference>
<name>A0A940SUE4_9ENTE</name>
<keyword evidence="14" id="KW-0808">Transferase</keyword>
<comment type="function">
    <text evidence="11">Required for CpsD phosphorylation. Involved in the regulation of capsular polysaccharide biosynthesis. May be part of a complex that directs the coordinated polymerization and export to the cell surface of the capsular polysaccharide.</text>
</comment>
<dbReference type="InterPro" id="IPR003856">
    <property type="entry name" value="LPS_length_determ_N"/>
</dbReference>
<reference evidence="14" key="1">
    <citation type="submission" date="2020-12" db="EMBL/GenBank/DDBJ databases">
        <title>Vagococcus allomyrinae sp. nov. and Enterococcus lavae sp. nov., isolated from the larvae of Allomyrina dichotoma.</title>
        <authorList>
            <person name="Lee S.D."/>
        </authorList>
    </citation>
    <scope>NUCLEOTIDE SEQUENCE</scope>
    <source>
        <strain evidence="14">BWB3-3</strain>
    </source>
</reference>
<keyword evidence="5" id="KW-1003">Cell membrane</keyword>
<evidence type="ECO:0000259" key="13">
    <source>
        <dbReference type="Pfam" id="PF02706"/>
    </source>
</evidence>
<dbReference type="AlphaFoldDB" id="A0A940SUE4"/>
<feature type="domain" description="Polysaccharide chain length determinant N-terminal" evidence="13">
    <location>
        <begin position="9"/>
        <end position="92"/>
    </location>
</feature>
<dbReference type="RefSeq" id="WP_209532504.1">
    <property type="nucleotide sequence ID" value="NZ_JAEEGA010000023.1"/>
</dbReference>
<evidence type="ECO:0000256" key="6">
    <source>
        <dbReference type="ARBA" id="ARBA00022692"/>
    </source>
</evidence>
<evidence type="ECO:0000313" key="15">
    <source>
        <dbReference type="Proteomes" id="UP000674938"/>
    </source>
</evidence>
<gene>
    <name evidence="14" type="ORF">I6N95_24715</name>
</gene>
<keyword evidence="10" id="KW-0270">Exopolysaccharide synthesis</keyword>
<evidence type="ECO:0000256" key="7">
    <source>
        <dbReference type="ARBA" id="ARBA00022903"/>
    </source>
</evidence>
<comment type="caution">
    <text evidence="14">The sequence shown here is derived from an EMBL/GenBank/DDBJ whole genome shotgun (WGS) entry which is preliminary data.</text>
</comment>
<evidence type="ECO:0000256" key="2">
    <source>
        <dbReference type="ARBA" id="ARBA00005132"/>
    </source>
</evidence>
<accession>A0A940SUE4</accession>
<evidence type="ECO:0000256" key="9">
    <source>
        <dbReference type="ARBA" id="ARBA00023136"/>
    </source>
</evidence>
<proteinExistence type="inferred from homology"/>
<dbReference type="GO" id="GO:0000271">
    <property type="term" value="P:polysaccharide biosynthetic process"/>
    <property type="evidence" value="ECO:0007669"/>
    <property type="project" value="UniProtKB-KW"/>
</dbReference>